<protein>
    <submittedName>
        <fullName evidence="2">PQQ-dependent sugar dehydrogenase</fullName>
    </submittedName>
</protein>
<evidence type="ECO:0000313" key="3">
    <source>
        <dbReference type="Proteomes" id="UP001597544"/>
    </source>
</evidence>
<dbReference type="InterPro" id="IPR011041">
    <property type="entry name" value="Quinoprot_gluc/sorb_DH_b-prop"/>
</dbReference>
<reference evidence="3" key="1">
    <citation type="journal article" date="2019" name="Int. J. Syst. Evol. Microbiol.">
        <title>The Global Catalogue of Microorganisms (GCM) 10K type strain sequencing project: providing services to taxonomists for standard genome sequencing and annotation.</title>
        <authorList>
            <consortium name="The Broad Institute Genomics Platform"/>
            <consortium name="The Broad Institute Genome Sequencing Center for Infectious Disease"/>
            <person name="Wu L."/>
            <person name="Ma J."/>
        </authorList>
    </citation>
    <scope>NUCLEOTIDE SEQUENCE [LARGE SCALE GENOMIC DNA]</scope>
    <source>
        <strain evidence="3">KCTC 42498</strain>
    </source>
</reference>
<dbReference type="SUPFAM" id="SSF50952">
    <property type="entry name" value="Soluble quinoprotein glucose dehydrogenase"/>
    <property type="match status" value="1"/>
</dbReference>
<dbReference type="RefSeq" id="WP_377502570.1">
    <property type="nucleotide sequence ID" value="NZ_JBHULU010000002.1"/>
</dbReference>
<dbReference type="Proteomes" id="UP001597544">
    <property type="component" value="Unassembled WGS sequence"/>
</dbReference>
<gene>
    <name evidence="2" type="ORF">ACFSRY_01175</name>
</gene>
<name>A0ABW5IHT0_9BACT</name>
<dbReference type="EMBL" id="JBHULU010000002">
    <property type="protein sequence ID" value="MFD2512462.1"/>
    <property type="molecule type" value="Genomic_DNA"/>
</dbReference>
<dbReference type="InterPro" id="IPR012938">
    <property type="entry name" value="Glc/Sorbosone_DH"/>
</dbReference>
<dbReference type="InterPro" id="IPR011042">
    <property type="entry name" value="6-blade_b-propeller_TolB-like"/>
</dbReference>
<keyword evidence="3" id="KW-1185">Reference proteome</keyword>
<accession>A0ABW5IHT0</accession>
<dbReference type="Gene3D" id="2.120.10.30">
    <property type="entry name" value="TolB, C-terminal domain"/>
    <property type="match status" value="1"/>
</dbReference>
<evidence type="ECO:0000259" key="1">
    <source>
        <dbReference type="Pfam" id="PF07995"/>
    </source>
</evidence>
<dbReference type="PANTHER" id="PTHR19328">
    <property type="entry name" value="HEDGEHOG-INTERACTING PROTEIN"/>
    <property type="match status" value="1"/>
</dbReference>
<comment type="caution">
    <text evidence="2">The sequence shown here is derived from an EMBL/GenBank/DDBJ whole genome shotgun (WGS) entry which is preliminary data.</text>
</comment>
<dbReference type="PANTHER" id="PTHR19328:SF75">
    <property type="entry name" value="ALDOSE SUGAR DEHYDROGENASE YLII"/>
    <property type="match status" value="1"/>
</dbReference>
<dbReference type="Pfam" id="PF07995">
    <property type="entry name" value="GSDH"/>
    <property type="match status" value="1"/>
</dbReference>
<feature type="domain" description="Glucose/Sorbosone dehydrogenase" evidence="1">
    <location>
        <begin position="64"/>
        <end position="381"/>
    </location>
</feature>
<organism evidence="2 3">
    <name type="scientific">Pontibacter locisalis</name>
    <dbReference type="NCBI Taxonomy" id="1719035"/>
    <lineage>
        <taxon>Bacteria</taxon>
        <taxon>Pseudomonadati</taxon>
        <taxon>Bacteroidota</taxon>
        <taxon>Cytophagia</taxon>
        <taxon>Cytophagales</taxon>
        <taxon>Hymenobacteraceae</taxon>
        <taxon>Pontibacter</taxon>
    </lineage>
</organism>
<proteinExistence type="predicted"/>
<evidence type="ECO:0000313" key="2">
    <source>
        <dbReference type="EMBL" id="MFD2512462.1"/>
    </source>
</evidence>
<sequence length="457" mass="50445">MRNRELSYIYILAGLLLCYSCTSTPVSEETANTTATAANEKVTVDSVSLQLIASDLVSPVFLTQPPNDDRLFIVDQIGEVRVVKDGKLQPEPFLDIKSKVINLKPKHEERGLLGLAFHPDFQNNGRFFVYYSAPLRQEAPDNFDHTTTIAEYRATGNNREKADPTSEKVLMYVAQPQSNHNAGTLMFGPDGYLYISIGDGGNKNDIGTGHVADWYNENDGGNGQDIKQNLLGSILRIDVNSGSPYGIPSDNPFAANQGGMKEIFAYGLRNPYRFSIDKETGMIIAGDAGQVLREEINVIQKGSNYGWNVKEGTLCFNAANNENPLPDCPDQDSLGNKFINPVIEFKNSMSYPEEGLGIVGIGGYVYRGDKRAALNGHYLFGVWTQHHDKPAGAVFAAEVAGEEGPWQYRKLHFQNRQNNDLGHYLLSFGQDNTGETYVLTTDEHGPVGKTGKVYRIE</sequence>